<name>A0ABR3K8H5_TRISP</name>
<proteinExistence type="predicted"/>
<evidence type="ECO:0000313" key="1">
    <source>
        <dbReference type="EMBL" id="KAL1231528.1"/>
    </source>
</evidence>
<organism evidence="1 2">
    <name type="scientific">Trichinella spiralis</name>
    <name type="common">Trichina worm</name>
    <dbReference type="NCBI Taxonomy" id="6334"/>
    <lineage>
        <taxon>Eukaryota</taxon>
        <taxon>Metazoa</taxon>
        <taxon>Ecdysozoa</taxon>
        <taxon>Nematoda</taxon>
        <taxon>Enoplea</taxon>
        <taxon>Dorylaimia</taxon>
        <taxon>Trichinellida</taxon>
        <taxon>Trichinellidae</taxon>
        <taxon>Trichinella</taxon>
    </lineage>
</organism>
<dbReference type="Proteomes" id="UP001558632">
    <property type="component" value="Unassembled WGS sequence"/>
</dbReference>
<protein>
    <submittedName>
        <fullName evidence="1">Aspartate carbamoyltransferase regulatory chain</fullName>
    </submittedName>
</protein>
<comment type="caution">
    <text evidence="1">The sequence shown here is derived from an EMBL/GenBank/DDBJ whole genome shotgun (WGS) entry which is preliminary data.</text>
</comment>
<sequence>MMKFEEGEKLEANLQKKINDNSREKGQVGQMRRKVGKRNYIKKNTAYLTDDQLNRLGLLPPRHCWTLNNELASLASLQEQDKIDKWKRKAKTTVGAKLGRDC</sequence>
<evidence type="ECO:0000313" key="2">
    <source>
        <dbReference type="Proteomes" id="UP001558632"/>
    </source>
</evidence>
<accession>A0ABR3K8H5</accession>
<keyword evidence="2" id="KW-1185">Reference proteome</keyword>
<gene>
    <name evidence="1" type="ORF">TSPI_09802</name>
</gene>
<dbReference type="EMBL" id="JBEUSY010000459">
    <property type="protein sequence ID" value="KAL1231528.1"/>
    <property type="molecule type" value="Genomic_DNA"/>
</dbReference>
<reference evidence="1 2" key="1">
    <citation type="submission" date="2024-07" db="EMBL/GenBank/DDBJ databases">
        <title>Enhanced genomic and transcriptomic resources for Trichinella pseudospiralis and T. spiralis underpin the discovery of pronounced molecular differences between stages and species.</title>
        <authorList>
            <person name="Pasi K.K."/>
            <person name="La Rosa G."/>
            <person name="Gomez-Morales M.A."/>
            <person name="Tosini F."/>
            <person name="Sumanam S."/>
            <person name="Young N.D."/>
            <person name="Chang B.C."/>
            <person name="Robin G.B."/>
        </authorList>
    </citation>
    <scope>NUCLEOTIDE SEQUENCE [LARGE SCALE GENOMIC DNA]</scope>
    <source>
        <strain evidence="1">ISS534</strain>
    </source>
</reference>